<name>A0A2P6N2E5_9EUKA</name>
<feature type="compositionally biased region" description="Basic and acidic residues" evidence="1">
    <location>
        <begin position="47"/>
        <end position="69"/>
    </location>
</feature>
<reference evidence="3 4" key="1">
    <citation type="journal article" date="2018" name="Genome Biol. Evol.">
        <title>Multiple Roots of Fruiting Body Formation in Amoebozoa.</title>
        <authorList>
            <person name="Hillmann F."/>
            <person name="Forbes G."/>
            <person name="Novohradska S."/>
            <person name="Ferling I."/>
            <person name="Riege K."/>
            <person name="Groth M."/>
            <person name="Westermann M."/>
            <person name="Marz M."/>
            <person name="Spaller T."/>
            <person name="Winckler T."/>
            <person name="Schaap P."/>
            <person name="Glockner G."/>
        </authorList>
    </citation>
    <scope>NUCLEOTIDE SEQUENCE [LARGE SCALE GENOMIC DNA]</scope>
    <source>
        <strain evidence="3 4">Jena</strain>
    </source>
</reference>
<keyword evidence="2" id="KW-1133">Transmembrane helix</keyword>
<feature type="region of interest" description="Disordered" evidence="1">
    <location>
        <begin position="36"/>
        <end position="70"/>
    </location>
</feature>
<evidence type="ECO:0000313" key="3">
    <source>
        <dbReference type="EMBL" id="PRP78128.1"/>
    </source>
</evidence>
<protein>
    <submittedName>
        <fullName evidence="3">Uncharacterized protein</fullName>
    </submittedName>
</protein>
<feature type="transmembrane region" description="Helical" evidence="2">
    <location>
        <begin position="644"/>
        <end position="663"/>
    </location>
</feature>
<dbReference type="InParanoid" id="A0A2P6N2E5"/>
<keyword evidence="2" id="KW-0812">Transmembrane</keyword>
<feature type="transmembrane region" description="Helical" evidence="2">
    <location>
        <begin position="1033"/>
        <end position="1058"/>
    </location>
</feature>
<accession>A0A2P6N2E5</accession>
<feature type="transmembrane region" description="Helical" evidence="2">
    <location>
        <begin position="999"/>
        <end position="1021"/>
    </location>
</feature>
<feature type="transmembrane region" description="Helical" evidence="2">
    <location>
        <begin position="928"/>
        <end position="947"/>
    </location>
</feature>
<evidence type="ECO:0000313" key="4">
    <source>
        <dbReference type="Proteomes" id="UP000241769"/>
    </source>
</evidence>
<gene>
    <name evidence="3" type="ORF">PROFUN_13930</name>
</gene>
<feature type="transmembrane region" description="Helical" evidence="2">
    <location>
        <begin position="820"/>
        <end position="837"/>
    </location>
</feature>
<keyword evidence="2" id="KW-0472">Membrane</keyword>
<evidence type="ECO:0000256" key="2">
    <source>
        <dbReference type="SAM" id="Phobius"/>
    </source>
</evidence>
<dbReference type="PANTHER" id="PTHR34730">
    <property type="entry name" value="UNNAMED PRODUCT"/>
    <property type="match status" value="1"/>
</dbReference>
<dbReference type="EMBL" id="MDYQ01000239">
    <property type="protein sequence ID" value="PRP78128.1"/>
    <property type="molecule type" value="Genomic_DNA"/>
</dbReference>
<dbReference type="AlphaFoldDB" id="A0A2P6N2E5"/>
<dbReference type="PROSITE" id="PS51257">
    <property type="entry name" value="PROKAR_LIPOPROTEIN"/>
    <property type="match status" value="1"/>
</dbReference>
<dbReference type="Proteomes" id="UP000241769">
    <property type="component" value="Unassembled WGS sequence"/>
</dbReference>
<feature type="transmembrane region" description="Helical" evidence="2">
    <location>
        <begin position="711"/>
        <end position="731"/>
    </location>
</feature>
<dbReference type="Gene3D" id="3.15.10.10">
    <property type="entry name" value="Bactericidal permeability-increasing protein, domain 1"/>
    <property type="match status" value="1"/>
</dbReference>
<feature type="transmembrane region" description="Helical" evidence="2">
    <location>
        <begin position="1099"/>
        <end position="1118"/>
    </location>
</feature>
<proteinExistence type="predicted"/>
<feature type="transmembrane region" description="Helical" evidence="2">
    <location>
        <begin position="857"/>
        <end position="877"/>
    </location>
</feature>
<sequence length="1144" mass="129461">MYKQSKLQFSTKMQCNATHPHGWVVVGGSCRMRGSTAYSEPRRHTKTHEDTKDETMITNEERGHEKDGCSPRLSQSPIYLNMHNEVCLWWDLRRRKNSGKSHFIPGLRRLIQQISNTMLMKRGLVVLFALSLLLLHTNANEVSCGLACWLSKAQVKIPDQNQTYPYATVEIKDVQCSSIHLNDLFSREDNDTLHFGVGGVGIECSAYWSFVANQSYLGFPLSDYGQIQFGLDPSQSNMNLSLQFYRNSTTHLVDHIDLQDCTTRLFIKPILTSGGYISELLEILSGTYTPLLNMVIDFQLCPIAKDIVSNQLTAAYKNVGTVFGKPNEPAPAPLIEVKEQLCNLSSSPLLALGNLFAADHNPKNPFGFNGLFNFMTHETGTLNLTNLLEKEPSYSQIKLDVPDKASVNVQVLSASVSELNQWKKVDLMEPLSYYRRHQNNSHYLNDYNSTSLVDSMLISDMVLEELKVYVTVSLEVNVTDPMISQTEPLRDELNLYVSVSDLHIHADVLALVLQKNIEQLTGDSLQDPKELMKVLNSVNVTYISTDFKLNSIHVSSVHMDWEAGVVQLFNDIIHISLKRILPQILNSAMGSIAREQINDMIQEILHPKEEKAISRAEVEKDNKTEDGTHHKDLKTHPETVGVDVFWSVFGFVLMVVVFLFLSVMSTMLHKRYYEEDQNDYVKLSHLSVQADDVSEKAVWGRSLHQHPSVHWFTRSLVLALLCLNIAMYISAHSSQSADFRIILQVEEKTYVIPSVYKYSIIDNIENMWKAGIQWISMIIVVALGFLPYARLCFLISAWCLPRRSTWLNIMVRMSNDMGKFTFADTFICTILAEVLYFKASAPASERVVEGSVQMSAFLIPMWGFYVYLLATILSILLNHIILSSYNRVHAEESGLIDKDMSGIVQLKESIHHMLRKHEHVSTRAKIDLLLNLLVVASCVLMAVGVFLPSFKFQSEGVFRAFRESIGQKTLLEVSHISHLFNLPNYSINPGHFTLPILQVIYSVTFLVPFLFLILLLFIWFVPLRAKARNTMSYIVLINSAWTGIEIFTLTAVIAVFAVGPFSAYMVAPQCDPYQPIFDVVFGGMKCYDVHAYFGSLSPVVFTGCVLFFIVVKMVLFIMNHVFKKDEVMGDTSSYKPLASDDSPY</sequence>
<comment type="caution">
    <text evidence="3">The sequence shown here is derived from an EMBL/GenBank/DDBJ whole genome shotgun (WGS) entry which is preliminary data.</text>
</comment>
<organism evidence="3 4">
    <name type="scientific">Planoprotostelium fungivorum</name>
    <dbReference type="NCBI Taxonomy" id="1890364"/>
    <lineage>
        <taxon>Eukaryota</taxon>
        <taxon>Amoebozoa</taxon>
        <taxon>Evosea</taxon>
        <taxon>Variosea</taxon>
        <taxon>Cavosteliida</taxon>
        <taxon>Cavosteliaceae</taxon>
        <taxon>Planoprotostelium</taxon>
    </lineage>
</organism>
<feature type="transmembrane region" description="Helical" evidence="2">
    <location>
        <begin position="774"/>
        <end position="800"/>
    </location>
</feature>
<evidence type="ECO:0000256" key="1">
    <source>
        <dbReference type="SAM" id="MobiDB-lite"/>
    </source>
</evidence>
<feature type="region of interest" description="Disordered" evidence="1">
    <location>
        <begin position="614"/>
        <end position="633"/>
    </location>
</feature>
<dbReference type="PANTHER" id="PTHR34730:SF1">
    <property type="entry name" value="PARAQUAT-INDUCIBLE PROTEIN A"/>
    <property type="match status" value="1"/>
</dbReference>
<keyword evidence="4" id="KW-1185">Reference proteome</keyword>